<protein>
    <submittedName>
        <fullName evidence="2">Uncharacterized protein</fullName>
    </submittedName>
</protein>
<dbReference type="EMBL" id="LNFP01001136">
    <property type="protein sequence ID" value="KUF87546.1"/>
    <property type="molecule type" value="Genomic_DNA"/>
</dbReference>
<accession>A0A0W8CTX5</accession>
<organism evidence="2 3">
    <name type="scientific">Phytophthora nicotianae</name>
    <name type="common">Potato buckeye rot agent</name>
    <name type="synonym">Phytophthora parasitica</name>
    <dbReference type="NCBI Taxonomy" id="4792"/>
    <lineage>
        <taxon>Eukaryota</taxon>
        <taxon>Sar</taxon>
        <taxon>Stramenopiles</taxon>
        <taxon>Oomycota</taxon>
        <taxon>Peronosporomycetes</taxon>
        <taxon>Peronosporales</taxon>
        <taxon>Peronosporaceae</taxon>
        <taxon>Phytophthora</taxon>
    </lineage>
</organism>
<evidence type="ECO:0000313" key="3">
    <source>
        <dbReference type="Proteomes" id="UP000054636"/>
    </source>
</evidence>
<feature type="region of interest" description="Disordered" evidence="1">
    <location>
        <begin position="40"/>
        <end position="75"/>
    </location>
</feature>
<feature type="region of interest" description="Disordered" evidence="1">
    <location>
        <begin position="105"/>
        <end position="133"/>
    </location>
</feature>
<evidence type="ECO:0000256" key="1">
    <source>
        <dbReference type="SAM" id="MobiDB-lite"/>
    </source>
</evidence>
<dbReference type="AlphaFoldDB" id="A0A0W8CTX5"/>
<reference evidence="2 3" key="1">
    <citation type="submission" date="2015-11" db="EMBL/GenBank/DDBJ databases">
        <title>Genomes and virulence difference between two physiological races of Phytophthora nicotianae.</title>
        <authorList>
            <person name="Liu H."/>
            <person name="Ma X."/>
            <person name="Yu H."/>
            <person name="Fang D."/>
            <person name="Li Y."/>
            <person name="Wang X."/>
            <person name="Wang W."/>
            <person name="Dong Y."/>
            <person name="Xiao B."/>
        </authorList>
    </citation>
    <scope>NUCLEOTIDE SEQUENCE [LARGE SCALE GENOMIC DNA]</scope>
    <source>
        <strain evidence="3">race 1</strain>
    </source>
</reference>
<sequence>MTSIASTGDYMGPSHQDVDEDLARIMASMNVDQSVAEYVGVDEDIDVNEPPEEVQTEEGSNSEGGSGDEDDVPPVSASTALAYCVELSSFLFHCQGDTKREQDMVQTLTKPTRSQVVQRRRQTSLHSFFQQAE</sequence>
<comment type="caution">
    <text evidence="2">The sequence shown here is derived from an EMBL/GenBank/DDBJ whole genome shotgun (WGS) entry which is preliminary data.</text>
</comment>
<gene>
    <name evidence="2" type="ORF">AM588_10001534</name>
</gene>
<evidence type="ECO:0000313" key="2">
    <source>
        <dbReference type="EMBL" id="KUF87546.1"/>
    </source>
</evidence>
<feature type="compositionally biased region" description="Acidic residues" evidence="1">
    <location>
        <begin position="40"/>
        <end position="56"/>
    </location>
</feature>
<dbReference type="Proteomes" id="UP000054636">
    <property type="component" value="Unassembled WGS sequence"/>
</dbReference>
<name>A0A0W8CTX5_PHYNI</name>
<proteinExistence type="predicted"/>